<dbReference type="STRING" id="767452.AVL62_03515"/>
<comment type="caution">
    <text evidence="4">The sequence shown here is derived from an EMBL/GenBank/DDBJ whole genome shotgun (WGS) entry which is preliminary data.</text>
</comment>
<evidence type="ECO:0000256" key="1">
    <source>
        <dbReference type="SAM" id="MobiDB-lite"/>
    </source>
</evidence>
<dbReference type="InterPro" id="IPR004555">
    <property type="entry name" value="G6PDH_assembly_OpcA"/>
</dbReference>
<dbReference type="Proteomes" id="UP000054837">
    <property type="component" value="Unassembled WGS sequence"/>
</dbReference>
<dbReference type="PANTHER" id="PTHR38658:SF1">
    <property type="entry name" value="OXPP CYCLE PROTEIN OPCA-RELATED"/>
    <property type="match status" value="1"/>
</dbReference>
<dbReference type="Pfam" id="PF20171">
    <property type="entry name" value="OpcA_G6PD_C"/>
    <property type="match status" value="1"/>
</dbReference>
<dbReference type="EMBL" id="LQBL01000027">
    <property type="protein sequence ID" value="KUG54305.1"/>
    <property type="molecule type" value="Genomic_DNA"/>
</dbReference>
<organism evidence="4 5">
    <name type="scientific">Serinicoccus chungangensis</name>
    <dbReference type="NCBI Taxonomy" id="767452"/>
    <lineage>
        <taxon>Bacteria</taxon>
        <taxon>Bacillati</taxon>
        <taxon>Actinomycetota</taxon>
        <taxon>Actinomycetes</taxon>
        <taxon>Micrococcales</taxon>
        <taxon>Ornithinimicrobiaceae</taxon>
        <taxon>Serinicoccus</taxon>
    </lineage>
</organism>
<evidence type="ECO:0000313" key="4">
    <source>
        <dbReference type="EMBL" id="KUG54305.1"/>
    </source>
</evidence>
<reference evidence="4 5" key="1">
    <citation type="submission" date="2015-12" db="EMBL/GenBank/DDBJ databases">
        <title>Serinicoccus chungangenesis strain CD08_5 genome sequencing and assembly.</title>
        <authorList>
            <person name="Chander A.M."/>
            <person name="Kaur G."/>
            <person name="Nair G.R."/>
            <person name="Dhawan D.K."/>
            <person name="Kochhar R.K."/>
            <person name="Mayilraj S."/>
            <person name="Bhadada S.K."/>
        </authorList>
    </citation>
    <scope>NUCLEOTIDE SEQUENCE [LARGE SCALE GENOMIC DNA]</scope>
    <source>
        <strain evidence="4 5">CD08_5</strain>
    </source>
</reference>
<feature type="compositionally biased region" description="Low complexity" evidence="1">
    <location>
        <begin position="310"/>
        <end position="327"/>
    </location>
</feature>
<feature type="domain" description="Glucose-6-phosphate dehydrogenase assembly protein OpcA N-terminal" evidence="2">
    <location>
        <begin position="51"/>
        <end position="158"/>
    </location>
</feature>
<feature type="region of interest" description="Disordered" evidence="1">
    <location>
        <begin position="310"/>
        <end position="376"/>
    </location>
</feature>
<name>A0A0W8I6P7_9MICO</name>
<keyword evidence="5" id="KW-1185">Reference proteome</keyword>
<dbReference type="OrthoDB" id="128564at2"/>
<accession>A0A0W8I6P7</accession>
<protein>
    <submittedName>
        <fullName evidence="4">OpcA protein</fullName>
    </submittedName>
</protein>
<dbReference type="PANTHER" id="PTHR38658">
    <property type="entry name" value="OXPP CYCLE PROTEIN OPCA-RELATED"/>
    <property type="match status" value="1"/>
</dbReference>
<feature type="domain" description="Glucose-6-phosphate dehydrogenase assembly protein OpcA C-terminal" evidence="3">
    <location>
        <begin position="167"/>
        <end position="300"/>
    </location>
</feature>
<evidence type="ECO:0000259" key="2">
    <source>
        <dbReference type="Pfam" id="PF10128"/>
    </source>
</evidence>
<dbReference type="Pfam" id="PF10128">
    <property type="entry name" value="OpcA_G6PD_assem"/>
    <property type="match status" value="1"/>
</dbReference>
<dbReference type="RefSeq" id="WP_058891038.1">
    <property type="nucleotide sequence ID" value="NZ_LQBL01000027.1"/>
</dbReference>
<evidence type="ECO:0000259" key="3">
    <source>
        <dbReference type="Pfam" id="PF20171"/>
    </source>
</evidence>
<evidence type="ECO:0000313" key="5">
    <source>
        <dbReference type="Proteomes" id="UP000054837"/>
    </source>
</evidence>
<proteinExistence type="predicted"/>
<dbReference type="AlphaFoldDB" id="A0A0W8I6P7"/>
<sequence>MIVDLPSCTAADVAKNLVRLRNDVGAMAMGRVLTLIVVVDEEHADEAVDVATRATRQHPARILVVVSANARGRGRLDAQIRVGGDAGASEIVVLRLYGELTRHGSSVVTPLLLPDSPVVAWWPGRVEADVAGSALGRMAHRRITDAAASPDVEAGTQLRRRGKHYRPGDTDLAWTRVTRWRALLAAALESEPFEPVQSVTVAAEAHHPSCDLLAGWLAASLRCPVEVVRTPAGSGLQSVRLSRASGPIDLVRTDDGKDTATLSVPGSQPRLVALHSPSTFEALTAELRRLDADEVYSRALCTGLPAVRRGGTRSAAARAGTSPAGPATVEGSERAAVGSRALERADEPEESPGTDAVEDAVQEGLAQTEGTAGGDG</sequence>
<gene>
    <name evidence="4" type="ORF">AVL62_03515</name>
</gene>
<dbReference type="InterPro" id="IPR046801">
    <property type="entry name" value="OpcA_G6PD_N"/>
</dbReference>
<feature type="compositionally biased region" description="Acidic residues" evidence="1">
    <location>
        <begin position="346"/>
        <end position="361"/>
    </location>
</feature>
<dbReference type="InterPro" id="IPR046802">
    <property type="entry name" value="OpcA_G6PD_C"/>
</dbReference>